<dbReference type="InterPro" id="IPR027558">
    <property type="entry name" value="Pre_pil_HX9DG_C"/>
</dbReference>
<dbReference type="PANTHER" id="PTHR30093:SF2">
    <property type="entry name" value="TYPE II SECRETION SYSTEM PROTEIN H"/>
    <property type="match status" value="1"/>
</dbReference>
<dbReference type="PROSITE" id="PS50042">
    <property type="entry name" value="CNMP_BINDING_3"/>
    <property type="match status" value="1"/>
</dbReference>
<reference evidence="3 4" key="1">
    <citation type="submission" date="2019-02" db="EMBL/GenBank/DDBJ databases">
        <title>Deep-cultivation of Planctomycetes and their phenomic and genomic characterization uncovers novel biology.</title>
        <authorList>
            <person name="Wiegand S."/>
            <person name="Jogler M."/>
            <person name="Boedeker C."/>
            <person name="Pinto D."/>
            <person name="Vollmers J."/>
            <person name="Rivas-Marin E."/>
            <person name="Kohn T."/>
            <person name="Peeters S.H."/>
            <person name="Heuer A."/>
            <person name="Rast P."/>
            <person name="Oberbeckmann S."/>
            <person name="Bunk B."/>
            <person name="Jeske O."/>
            <person name="Meyerdierks A."/>
            <person name="Storesund J.E."/>
            <person name="Kallscheuer N."/>
            <person name="Luecker S."/>
            <person name="Lage O.M."/>
            <person name="Pohl T."/>
            <person name="Merkel B.J."/>
            <person name="Hornburger P."/>
            <person name="Mueller R.-W."/>
            <person name="Bruemmer F."/>
            <person name="Labrenz M."/>
            <person name="Spormann A.M."/>
            <person name="Op Den Camp H."/>
            <person name="Overmann J."/>
            <person name="Amann R."/>
            <person name="Jetten M.S.M."/>
            <person name="Mascher T."/>
            <person name="Medema M.H."/>
            <person name="Devos D.P."/>
            <person name="Kaster A.-K."/>
            <person name="Ovreas L."/>
            <person name="Rohde M."/>
            <person name="Galperin M.Y."/>
            <person name="Jogler C."/>
        </authorList>
    </citation>
    <scope>NUCLEOTIDE SEQUENCE [LARGE SCALE GENOMIC DNA]</scope>
    <source>
        <strain evidence="3 4">Pan54</strain>
    </source>
</reference>
<dbReference type="InterPro" id="IPR011453">
    <property type="entry name" value="DUF1559"/>
</dbReference>
<evidence type="ECO:0000313" key="4">
    <source>
        <dbReference type="Proteomes" id="UP000316095"/>
    </source>
</evidence>
<dbReference type="Gene3D" id="3.30.700.10">
    <property type="entry name" value="Glycoprotein, Type 4 Pilin"/>
    <property type="match status" value="1"/>
</dbReference>
<feature type="transmembrane region" description="Helical" evidence="1">
    <location>
        <begin position="12"/>
        <end position="36"/>
    </location>
</feature>
<dbReference type="SUPFAM" id="SSF54523">
    <property type="entry name" value="Pili subunits"/>
    <property type="match status" value="1"/>
</dbReference>
<keyword evidence="1" id="KW-1133">Transmembrane helix</keyword>
<dbReference type="RefSeq" id="WP_146503835.1">
    <property type="nucleotide sequence ID" value="NZ_SJPG01000001.1"/>
</dbReference>
<keyword evidence="1" id="KW-0472">Membrane</keyword>
<dbReference type="NCBIfam" id="TIGR04294">
    <property type="entry name" value="pre_pil_HX9DG"/>
    <property type="match status" value="1"/>
</dbReference>
<keyword evidence="1" id="KW-0812">Transmembrane</keyword>
<evidence type="ECO:0000313" key="3">
    <source>
        <dbReference type="EMBL" id="TWT61905.1"/>
    </source>
</evidence>
<dbReference type="OrthoDB" id="255848at2"/>
<keyword evidence="4" id="KW-1185">Reference proteome</keyword>
<dbReference type="InterPro" id="IPR000595">
    <property type="entry name" value="cNMP-bd_dom"/>
</dbReference>
<organism evidence="3 4">
    <name type="scientific">Rubinisphaera italica</name>
    <dbReference type="NCBI Taxonomy" id="2527969"/>
    <lineage>
        <taxon>Bacteria</taxon>
        <taxon>Pseudomonadati</taxon>
        <taxon>Planctomycetota</taxon>
        <taxon>Planctomycetia</taxon>
        <taxon>Planctomycetales</taxon>
        <taxon>Planctomycetaceae</taxon>
        <taxon>Rubinisphaera</taxon>
    </lineage>
</organism>
<protein>
    <submittedName>
        <fullName evidence="3">Putative major pilin subunit</fullName>
    </submittedName>
</protein>
<comment type="caution">
    <text evidence="3">The sequence shown here is derived from an EMBL/GenBank/DDBJ whole genome shotgun (WGS) entry which is preliminary data.</text>
</comment>
<sequence length="330" mass="35882">MKYCPYLGSRRAFTLIELLVVIAIIAVLVALLLPAVQQAREAARRSSCKNNLKQIGVALHNYHDTFSVLPPGYIVRNIAASQMASMETAQNGPGFAWGTMILPYVEQPALYDGMNFEGNATDTQNLAMGRRTISTYLCPSDPAPQTFTVNDGTNDYEIASANYVGVIGYGSVSMTPGSPAGKGAFYRNSRTKLRDITDGTSNSMLVGERTYQHNFVQGATPAAANSTWYAAIPNVERNAGMMSMPMMTEWQGSLVLGHVGQPAMTMPMSMPAMTHTPNTTNHIVNFSSPHKGGIQFLMADGSVHFLSENTHYETYRNLGQIDDGEVLGEF</sequence>
<dbReference type="EMBL" id="SJPG01000001">
    <property type="protein sequence ID" value="TWT61905.1"/>
    <property type="molecule type" value="Genomic_DNA"/>
</dbReference>
<dbReference type="InterPro" id="IPR012902">
    <property type="entry name" value="N_methyl_site"/>
</dbReference>
<accession>A0A5C5XIC3</accession>
<name>A0A5C5XIC3_9PLAN</name>
<dbReference type="Pfam" id="PF07963">
    <property type="entry name" value="N_methyl"/>
    <property type="match status" value="1"/>
</dbReference>
<gene>
    <name evidence="3" type="ORF">Pan54_26420</name>
</gene>
<proteinExistence type="predicted"/>
<dbReference type="Pfam" id="PF07596">
    <property type="entry name" value="SBP_bac_10"/>
    <property type="match status" value="1"/>
</dbReference>
<dbReference type="Proteomes" id="UP000316095">
    <property type="component" value="Unassembled WGS sequence"/>
</dbReference>
<feature type="domain" description="Cyclic nucleotide-binding" evidence="2">
    <location>
        <begin position="296"/>
        <end position="330"/>
    </location>
</feature>
<dbReference type="NCBIfam" id="TIGR02532">
    <property type="entry name" value="IV_pilin_GFxxxE"/>
    <property type="match status" value="1"/>
</dbReference>
<dbReference type="InterPro" id="IPR045584">
    <property type="entry name" value="Pilin-like"/>
</dbReference>
<dbReference type="PANTHER" id="PTHR30093">
    <property type="entry name" value="GENERAL SECRETION PATHWAY PROTEIN G"/>
    <property type="match status" value="1"/>
</dbReference>
<evidence type="ECO:0000259" key="2">
    <source>
        <dbReference type="PROSITE" id="PS50042"/>
    </source>
</evidence>
<dbReference type="AlphaFoldDB" id="A0A5C5XIC3"/>
<evidence type="ECO:0000256" key="1">
    <source>
        <dbReference type="SAM" id="Phobius"/>
    </source>
</evidence>